<proteinExistence type="predicted"/>
<protein>
    <submittedName>
        <fullName evidence="4">TolC family protein</fullName>
    </submittedName>
</protein>
<evidence type="ECO:0000256" key="1">
    <source>
        <dbReference type="SAM" id="Coils"/>
    </source>
</evidence>
<dbReference type="RefSeq" id="WP_378167258.1">
    <property type="nucleotide sequence ID" value="NZ_JBHSBU010000001.1"/>
</dbReference>
<comment type="caution">
    <text evidence="4">The sequence shown here is derived from an EMBL/GenBank/DDBJ whole genome shotgun (WGS) entry which is preliminary data.</text>
</comment>
<dbReference type="SUPFAM" id="SSF56954">
    <property type="entry name" value="Outer membrane efflux proteins (OEP)"/>
    <property type="match status" value="1"/>
</dbReference>
<dbReference type="Gene3D" id="1.20.1600.10">
    <property type="entry name" value="Outer membrane efflux proteins (OEP)"/>
    <property type="match status" value="1"/>
</dbReference>
<dbReference type="PANTHER" id="PTHR30203">
    <property type="entry name" value="OUTER MEMBRANE CATION EFFLUX PROTEIN"/>
    <property type="match status" value="1"/>
</dbReference>
<dbReference type="EMBL" id="JBHSBU010000001">
    <property type="protein sequence ID" value="MFC4161381.1"/>
    <property type="molecule type" value="Genomic_DNA"/>
</dbReference>
<evidence type="ECO:0000256" key="2">
    <source>
        <dbReference type="SAM" id="MobiDB-lite"/>
    </source>
</evidence>
<evidence type="ECO:0000313" key="4">
    <source>
        <dbReference type="EMBL" id="MFC4161381.1"/>
    </source>
</evidence>
<dbReference type="InterPro" id="IPR010131">
    <property type="entry name" value="MdtP/NodT-like"/>
</dbReference>
<keyword evidence="1" id="KW-0175">Coiled coil</keyword>
<dbReference type="PROSITE" id="PS51257">
    <property type="entry name" value="PROKAR_LIPOPROTEIN"/>
    <property type="match status" value="1"/>
</dbReference>
<feature type="coiled-coil region" evidence="1">
    <location>
        <begin position="212"/>
        <end position="239"/>
    </location>
</feature>
<organism evidence="4 5">
    <name type="scientific">Chitinimonas lacunae</name>
    <dbReference type="NCBI Taxonomy" id="1963018"/>
    <lineage>
        <taxon>Bacteria</taxon>
        <taxon>Pseudomonadati</taxon>
        <taxon>Pseudomonadota</taxon>
        <taxon>Betaproteobacteria</taxon>
        <taxon>Neisseriales</taxon>
        <taxon>Chitinibacteraceae</taxon>
        <taxon>Chitinimonas</taxon>
    </lineage>
</organism>
<sequence length="465" mass="50671">MSRAVAALLGLVLTGCASVSAERSIDEVRKLAGPDAAALKAVTDASGETERAQAVEALLAKPLGMDEAIRLAMLNNRSAQAGLAELGVAEAELAQAGRIENPTLSFAKLRSEGEVEYERAFKLDLLGVLFIPWRMRIETQRLEQEKLRVAADIARLALETRKAWVNAVAAAQSARYRADVNEAAEAGATLARRMADVGNFSRLDQAREQAYYAETTAELARARQEAVEARERLIRLLGLGGSEVTKLTLPERLPDLPATPRAFEQTAQVAAQQRLDLQRARHEVEGLARSLGLGRATRWVNALETSYLHNSSNEGHRARGYELEFQLPLFDWGDARLARNEASYRAAFNRAAEIGLNAESELRARYLGYRTAYDLARHYRDEIVPLRRTIADESLLRYNGMLIGVFELLAEARQQVVAVDAYLDALRAFWVADADLALAASAGGGETGSGPRRAAGNQAGAPAGH</sequence>
<feature type="chain" id="PRO_5045062330" evidence="3">
    <location>
        <begin position="22"/>
        <end position="465"/>
    </location>
</feature>
<feature type="signal peptide" evidence="3">
    <location>
        <begin position="1"/>
        <end position="21"/>
    </location>
</feature>
<name>A0ABV8MWD2_9NEIS</name>
<keyword evidence="3" id="KW-0732">Signal</keyword>
<evidence type="ECO:0000256" key="3">
    <source>
        <dbReference type="SAM" id="SignalP"/>
    </source>
</evidence>
<accession>A0ABV8MWD2</accession>
<dbReference type="Proteomes" id="UP001595791">
    <property type="component" value="Unassembled WGS sequence"/>
</dbReference>
<gene>
    <name evidence="4" type="ORF">ACFOW7_18760</name>
</gene>
<evidence type="ECO:0000313" key="5">
    <source>
        <dbReference type="Proteomes" id="UP001595791"/>
    </source>
</evidence>
<keyword evidence="5" id="KW-1185">Reference proteome</keyword>
<reference evidence="5" key="1">
    <citation type="journal article" date="2019" name="Int. J. Syst. Evol. Microbiol.">
        <title>The Global Catalogue of Microorganisms (GCM) 10K type strain sequencing project: providing services to taxonomists for standard genome sequencing and annotation.</title>
        <authorList>
            <consortium name="The Broad Institute Genomics Platform"/>
            <consortium name="The Broad Institute Genome Sequencing Center for Infectious Disease"/>
            <person name="Wu L."/>
            <person name="Ma J."/>
        </authorList>
    </citation>
    <scope>NUCLEOTIDE SEQUENCE [LARGE SCALE GENOMIC DNA]</scope>
    <source>
        <strain evidence="5">LMG 29894</strain>
    </source>
</reference>
<feature type="region of interest" description="Disordered" evidence="2">
    <location>
        <begin position="443"/>
        <end position="465"/>
    </location>
</feature>
<dbReference type="PANTHER" id="PTHR30203:SF24">
    <property type="entry name" value="BLR4935 PROTEIN"/>
    <property type="match status" value="1"/>
</dbReference>